<dbReference type="InterPro" id="IPR001019">
    <property type="entry name" value="Gprotein_alpha_su"/>
</dbReference>
<dbReference type="SUPFAM" id="SSF52540">
    <property type="entry name" value="P-loop containing nucleoside triphosphate hydrolases"/>
    <property type="match status" value="1"/>
</dbReference>
<evidence type="ECO:0000313" key="7">
    <source>
        <dbReference type="Proteomes" id="UP001150062"/>
    </source>
</evidence>
<evidence type="ECO:0000256" key="3">
    <source>
        <dbReference type="ARBA" id="ARBA00023134"/>
    </source>
</evidence>
<dbReference type="CDD" id="cd00066">
    <property type="entry name" value="G-alpha"/>
    <property type="match status" value="1"/>
</dbReference>
<dbReference type="PANTHER" id="PTHR10218:SF302">
    <property type="entry name" value="GUANINE NUCLEOTIDE-BINDING PROTEIN ALPHA-5 SUBUNIT"/>
    <property type="match status" value="1"/>
</dbReference>
<feature type="compositionally biased region" description="Basic residues" evidence="5">
    <location>
        <begin position="1"/>
        <end position="18"/>
    </location>
</feature>
<comment type="caution">
    <text evidence="6">The sequence shown here is derived from an EMBL/GenBank/DDBJ whole genome shotgun (WGS) entry which is preliminary data.</text>
</comment>
<evidence type="ECO:0000256" key="4">
    <source>
        <dbReference type="ARBA" id="ARBA00023224"/>
    </source>
</evidence>
<dbReference type="PANTHER" id="PTHR10218">
    <property type="entry name" value="GTP-BINDING PROTEIN ALPHA SUBUNIT"/>
    <property type="match status" value="1"/>
</dbReference>
<dbReference type="PROSITE" id="PS51882">
    <property type="entry name" value="G_ALPHA"/>
    <property type="match status" value="1"/>
</dbReference>
<evidence type="ECO:0000256" key="2">
    <source>
        <dbReference type="ARBA" id="ARBA00022741"/>
    </source>
</evidence>
<sequence length="352" mass="41441">MGTQTSKKKQLKRSKKKNERIDKSLQKDSNNLDQQIKLLLLGSGGSGKTTLIKQIHLIYKDGFDPLLKELYKKTIRKNLVIHTVELIEGMKRVNLSLQPQSKLIASKLINFKREYCDETTPNLKKVIKFLWKDPNVKRAFQLRSVLQIPETHGYYLNNIDRITEENYVPSETDILKCRIPTTGVNTVDFNLEGLTWTIVDVGGQRSERRKWIHQFESVQTIIYIVAISEYDQKLYENENVNRLKEAFDLFETTINNEYFEKTNCVLLFNKMDLFEEKIKKVPLSECFSEYKDGSDSSQAKKFISNKFLEIFETRKRKIWSYSTCATDTNKIRTIFVNYLFFEKKKHNTFCKF</sequence>
<keyword evidence="7" id="KW-1185">Reference proteome</keyword>
<accession>A0ABQ8Y563</accession>
<reference evidence="6" key="1">
    <citation type="submission" date="2022-08" db="EMBL/GenBank/DDBJ databases">
        <title>Novel sulfate-reducing endosymbionts in the free-living metamonad Anaeramoeba.</title>
        <authorList>
            <person name="Jerlstrom-Hultqvist J."/>
            <person name="Cepicka I."/>
            <person name="Gallot-Lavallee L."/>
            <person name="Salas-Leiva D."/>
            <person name="Curtis B.A."/>
            <person name="Zahonova K."/>
            <person name="Pipaliya S."/>
            <person name="Dacks J."/>
            <person name="Roger A.J."/>
        </authorList>
    </citation>
    <scope>NUCLEOTIDE SEQUENCE</scope>
    <source>
        <strain evidence="6">Schooner1</strain>
    </source>
</reference>
<dbReference type="SUPFAM" id="SSF47895">
    <property type="entry name" value="Transducin (alpha subunit), insertion domain"/>
    <property type="match status" value="1"/>
</dbReference>
<dbReference type="Gene3D" id="1.10.400.10">
    <property type="entry name" value="GI Alpha 1, domain 2-like"/>
    <property type="match status" value="1"/>
</dbReference>
<dbReference type="Proteomes" id="UP001150062">
    <property type="component" value="Unassembled WGS sequence"/>
</dbReference>
<evidence type="ECO:0000256" key="1">
    <source>
        <dbReference type="ARBA" id="ARBA00022723"/>
    </source>
</evidence>
<dbReference type="Pfam" id="PF00503">
    <property type="entry name" value="G-alpha"/>
    <property type="match status" value="1"/>
</dbReference>
<dbReference type="Gene3D" id="3.40.50.300">
    <property type="entry name" value="P-loop containing nucleotide triphosphate hydrolases"/>
    <property type="match status" value="1"/>
</dbReference>
<evidence type="ECO:0000256" key="5">
    <source>
        <dbReference type="SAM" id="MobiDB-lite"/>
    </source>
</evidence>
<proteinExistence type="predicted"/>
<dbReference type="InterPro" id="IPR011025">
    <property type="entry name" value="GproteinA_insert"/>
</dbReference>
<protein>
    <submittedName>
        <fullName evidence="6">Guanine nucleotide-binding protein g(O) subunit alpha</fullName>
    </submittedName>
</protein>
<organism evidence="6 7">
    <name type="scientific">Anaeramoeba flamelloides</name>
    <dbReference type="NCBI Taxonomy" id="1746091"/>
    <lineage>
        <taxon>Eukaryota</taxon>
        <taxon>Metamonada</taxon>
        <taxon>Anaeramoebidae</taxon>
        <taxon>Anaeramoeba</taxon>
    </lineage>
</organism>
<keyword evidence="3" id="KW-0342">GTP-binding</keyword>
<gene>
    <name evidence="6" type="ORF">M0813_03142</name>
</gene>
<feature type="region of interest" description="Disordered" evidence="5">
    <location>
        <begin position="1"/>
        <end position="26"/>
    </location>
</feature>
<dbReference type="SMART" id="SM00275">
    <property type="entry name" value="G_alpha"/>
    <property type="match status" value="1"/>
</dbReference>
<dbReference type="EMBL" id="JAOAOG010000224">
    <property type="protein sequence ID" value="KAJ6239434.1"/>
    <property type="molecule type" value="Genomic_DNA"/>
</dbReference>
<dbReference type="InterPro" id="IPR027417">
    <property type="entry name" value="P-loop_NTPase"/>
</dbReference>
<keyword evidence="2" id="KW-0547">Nucleotide-binding</keyword>
<dbReference type="PRINTS" id="PR00318">
    <property type="entry name" value="GPROTEINA"/>
</dbReference>
<evidence type="ECO:0000313" key="6">
    <source>
        <dbReference type="EMBL" id="KAJ6239434.1"/>
    </source>
</evidence>
<keyword evidence="1" id="KW-0479">Metal-binding</keyword>
<name>A0ABQ8Y563_9EUKA</name>
<keyword evidence="4" id="KW-0807">Transducer</keyword>